<reference evidence="1 2" key="1">
    <citation type="submission" date="2024-04" db="EMBL/GenBank/DDBJ databases">
        <authorList>
            <person name="Waldvogel A.-M."/>
            <person name="Schoenle A."/>
        </authorList>
    </citation>
    <scope>NUCLEOTIDE SEQUENCE [LARGE SCALE GENOMIC DNA]</scope>
</reference>
<organism evidence="1 2">
    <name type="scientific">Knipowitschia caucasica</name>
    <name type="common">Caucasian dwarf goby</name>
    <name type="synonym">Pomatoschistus caucasicus</name>
    <dbReference type="NCBI Taxonomy" id="637954"/>
    <lineage>
        <taxon>Eukaryota</taxon>
        <taxon>Metazoa</taxon>
        <taxon>Chordata</taxon>
        <taxon>Craniata</taxon>
        <taxon>Vertebrata</taxon>
        <taxon>Euteleostomi</taxon>
        <taxon>Actinopterygii</taxon>
        <taxon>Neopterygii</taxon>
        <taxon>Teleostei</taxon>
        <taxon>Neoteleostei</taxon>
        <taxon>Acanthomorphata</taxon>
        <taxon>Gobiaria</taxon>
        <taxon>Gobiiformes</taxon>
        <taxon>Gobioidei</taxon>
        <taxon>Gobiidae</taxon>
        <taxon>Gobiinae</taxon>
        <taxon>Knipowitschia</taxon>
    </lineage>
</organism>
<evidence type="ECO:0000313" key="2">
    <source>
        <dbReference type="Proteomes" id="UP001497482"/>
    </source>
</evidence>
<dbReference type="Proteomes" id="UP001497482">
    <property type="component" value="Chromosome 7"/>
</dbReference>
<proteinExistence type="predicted"/>
<name>A0AAV2MEG7_KNICA</name>
<gene>
    <name evidence="1" type="ORF">KC01_LOCUS38177</name>
</gene>
<keyword evidence="2" id="KW-1185">Reference proteome</keyword>
<evidence type="ECO:0000313" key="1">
    <source>
        <dbReference type="EMBL" id="CAL1611786.1"/>
    </source>
</evidence>
<dbReference type="EMBL" id="OZ035829">
    <property type="protein sequence ID" value="CAL1611786.1"/>
    <property type="molecule type" value="Genomic_DNA"/>
</dbReference>
<sequence>MKDLSISLTQFPIEIVAHYPRFIDLLCLIDIEFGKLFPGKQDNFLCKWEAQFVPKLLKLSTMEKKGMPDSEETSESRSFQALQSLSTFLPPTASGRGKGWTKCSVKSAMSYILDLKPSGTSILSEIP</sequence>
<accession>A0AAV2MEG7</accession>
<evidence type="ECO:0008006" key="3">
    <source>
        <dbReference type="Google" id="ProtNLM"/>
    </source>
</evidence>
<protein>
    <recommendedName>
        <fullName evidence="3">Maturase K</fullName>
    </recommendedName>
</protein>
<dbReference type="AlphaFoldDB" id="A0AAV2MEG7"/>